<evidence type="ECO:0000256" key="5">
    <source>
        <dbReference type="ARBA" id="ARBA00022989"/>
    </source>
</evidence>
<evidence type="ECO:0000313" key="12">
    <source>
        <dbReference type="Proteomes" id="UP001380365"/>
    </source>
</evidence>
<keyword evidence="4 8" id="KW-0812">Transmembrane</keyword>
<dbReference type="InterPro" id="IPR000160">
    <property type="entry name" value="GGDEF_dom"/>
</dbReference>
<organism evidence="11 12">
    <name type="scientific">Sphingomonas molluscorum</name>
    <dbReference type="NCBI Taxonomy" id="418184"/>
    <lineage>
        <taxon>Bacteria</taxon>
        <taxon>Pseudomonadati</taxon>
        <taxon>Pseudomonadota</taxon>
        <taxon>Alphaproteobacteria</taxon>
        <taxon>Sphingomonadales</taxon>
        <taxon>Sphingomonadaceae</taxon>
        <taxon>Sphingomonas</taxon>
    </lineage>
</organism>
<keyword evidence="3" id="KW-1003">Cell membrane</keyword>
<feature type="domain" description="GGDEF" evidence="10">
    <location>
        <begin position="467"/>
        <end position="603"/>
    </location>
</feature>
<dbReference type="SMART" id="SM00267">
    <property type="entry name" value="GGDEF"/>
    <property type="match status" value="1"/>
</dbReference>
<dbReference type="EMBL" id="JBBGZA010000003">
    <property type="protein sequence ID" value="MEJ5096540.1"/>
    <property type="molecule type" value="Genomic_DNA"/>
</dbReference>
<feature type="domain" description="PAS" evidence="9">
    <location>
        <begin position="311"/>
        <end position="381"/>
    </location>
</feature>
<evidence type="ECO:0000256" key="7">
    <source>
        <dbReference type="ARBA" id="ARBA00034247"/>
    </source>
</evidence>
<feature type="transmembrane region" description="Helical" evidence="8">
    <location>
        <begin position="165"/>
        <end position="184"/>
    </location>
</feature>
<protein>
    <recommendedName>
        <fullName evidence="2">diguanylate cyclase</fullName>
        <ecNumber evidence="2">2.7.7.65</ecNumber>
    </recommendedName>
</protein>
<comment type="catalytic activity">
    <reaction evidence="7">
        <text>2 GTP = 3',3'-c-di-GMP + 2 diphosphate</text>
        <dbReference type="Rhea" id="RHEA:24898"/>
        <dbReference type="ChEBI" id="CHEBI:33019"/>
        <dbReference type="ChEBI" id="CHEBI:37565"/>
        <dbReference type="ChEBI" id="CHEBI:58805"/>
        <dbReference type="EC" id="2.7.7.65"/>
    </reaction>
</comment>
<dbReference type="NCBIfam" id="TIGR00229">
    <property type="entry name" value="sensory_box"/>
    <property type="match status" value="1"/>
</dbReference>
<evidence type="ECO:0000256" key="2">
    <source>
        <dbReference type="ARBA" id="ARBA00012528"/>
    </source>
</evidence>
<dbReference type="SUPFAM" id="SSF55073">
    <property type="entry name" value="Nucleotide cyclase"/>
    <property type="match status" value="1"/>
</dbReference>
<feature type="transmembrane region" description="Helical" evidence="8">
    <location>
        <begin position="278"/>
        <end position="298"/>
    </location>
</feature>
<dbReference type="InterPro" id="IPR035965">
    <property type="entry name" value="PAS-like_dom_sf"/>
</dbReference>
<dbReference type="PROSITE" id="PS50112">
    <property type="entry name" value="PAS"/>
    <property type="match status" value="1"/>
</dbReference>
<evidence type="ECO:0000256" key="4">
    <source>
        <dbReference type="ARBA" id="ARBA00022692"/>
    </source>
</evidence>
<evidence type="ECO:0000256" key="6">
    <source>
        <dbReference type="ARBA" id="ARBA00023136"/>
    </source>
</evidence>
<keyword evidence="12" id="KW-1185">Reference proteome</keyword>
<dbReference type="InterPro" id="IPR043128">
    <property type="entry name" value="Rev_trsase/Diguanyl_cyclase"/>
</dbReference>
<evidence type="ECO:0000313" key="11">
    <source>
        <dbReference type="EMBL" id="MEJ5096540.1"/>
    </source>
</evidence>
<dbReference type="Gene3D" id="3.30.70.270">
    <property type="match status" value="1"/>
</dbReference>
<feature type="transmembrane region" description="Helical" evidence="8">
    <location>
        <begin position="76"/>
        <end position="104"/>
    </location>
</feature>
<dbReference type="Pfam" id="PF05231">
    <property type="entry name" value="MASE1"/>
    <property type="match status" value="1"/>
</dbReference>
<dbReference type="SUPFAM" id="SSF55785">
    <property type="entry name" value="PYP-like sensor domain (PAS domain)"/>
    <property type="match status" value="1"/>
</dbReference>
<feature type="transmembrane region" description="Helical" evidence="8">
    <location>
        <begin position="204"/>
        <end position="226"/>
    </location>
</feature>
<feature type="transmembrane region" description="Helical" evidence="8">
    <location>
        <begin position="21"/>
        <end position="41"/>
    </location>
</feature>
<dbReference type="InterPro" id="IPR000014">
    <property type="entry name" value="PAS"/>
</dbReference>
<dbReference type="CDD" id="cd00130">
    <property type="entry name" value="PAS"/>
    <property type="match status" value="1"/>
</dbReference>
<dbReference type="GO" id="GO:0052621">
    <property type="term" value="F:diguanylate cyclase activity"/>
    <property type="evidence" value="ECO:0007669"/>
    <property type="project" value="UniProtKB-EC"/>
</dbReference>
<dbReference type="PANTHER" id="PTHR45138:SF9">
    <property type="entry name" value="DIGUANYLATE CYCLASE DGCM-RELATED"/>
    <property type="match status" value="1"/>
</dbReference>
<dbReference type="InterPro" id="IPR007895">
    <property type="entry name" value="MASE1"/>
</dbReference>
<evidence type="ECO:0000256" key="3">
    <source>
        <dbReference type="ARBA" id="ARBA00022475"/>
    </source>
</evidence>
<sequence>MLTFGRHPNSVIAALPAPSMIGSVARLGLASLVLSAASLLLTRFDGNIAFIWGNTGLVIAALSLRPRDQWRWLLPAFGVAMFAATACFGMGMAAAAPLLAATMTEATLPAWLLRRWEGRFFDRVTGVVMFLLIAGIIGPLIGAVIAASAISLLTDASWQRTAIRWFTSHGLGTITFTPLIMLLLRGDVGRWFQGPLRAQMGPFAVLGLVAAVVTGVFLQDGVPLLFLPMLPMLAATMLYVRIGAAGSILLLVAIGGLLSLSGHGPVHALPTPPLNRILFFQFYVGCAALLVLPVAALIKQHRQAIRDLSQSEARFRLLSDRSADVILEVAPDGTILHASPSVAQVAGQPPAYYLGQHGFTLVHPEDQHVLWRAHRQALANPDIAHIAQFRSPRETAEPTWFEAALRGLGGSAGQGLIVILRDISARKATELALEIAASTDPLTGLVNRRSFLQRLRNQIEHCRVGSSQGSVALVDLDHFKSVNDRFGHAVGDLALQAFARIAAATIDRRHCLARIGGEEFAILLVGINPKEAEATCERLREAVEQLKVELPSGMLEIESPRITASIGLTAVDPASDPATILNRADEALYRAKASGRNCVQVAD</sequence>
<feature type="transmembrane region" description="Helical" evidence="8">
    <location>
        <begin position="238"/>
        <end position="258"/>
    </location>
</feature>
<dbReference type="EC" id="2.7.7.65" evidence="2"/>
<gene>
    <name evidence="11" type="ORF">WH159_18675</name>
</gene>
<comment type="caution">
    <text evidence="11">The sequence shown here is derived from an EMBL/GenBank/DDBJ whole genome shotgun (WGS) entry which is preliminary data.</text>
</comment>
<dbReference type="PROSITE" id="PS50887">
    <property type="entry name" value="GGDEF"/>
    <property type="match status" value="1"/>
</dbReference>
<evidence type="ECO:0000259" key="9">
    <source>
        <dbReference type="PROSITE" id="PS50112"/>
    </source>
</evidence>
<evidence type="ECO:0000259" key="10">
    <source>
        <dbReference type="PROSITE" id="PS50887"/>
    </source>
</evidence>
<dbReference type="SMART" id="SM00091">
    <property type="entry name" value="PAS"/>
    <property type="match status" value="1"/>
</dbReference>
<accession>A0ABU8QAJ9</accession>
<keyword evidence="6 8" id="KW-0472">Membrane</keyword>
<dbReference type="CDD" id="cd01949">
    <property type="entry name" value="GGDEF"/>
    <property type="match status" value="1"/>
</dbReference>
<feature type="transmembrane region" description="Helical" evidence="8">
    <location>
        <begin position="124"/>
        <end position="153"/>
    </location>
</feature>
<keyword evidence="5 8" id="KW-1133">Transmembrane helix</keyword>
<dbReference type="NCBIfam" id="TIGR00254">
    <property type="entry name" value="GGDEF"/>
    <property type="match status" value="1"/>
</dbReference>
<feature type="transmembrane region" description="Helical" evidence="8">
    <location>
        <begin position="47"/>
        <end position="64"/>
    </location>
</feature>
<dbReference type="Gene3D" id="3.30.450.20">
    <property type="entry name" value="PAS domain"/>
    <property type="match status" value="1"/>
</dbReference>
<dbReference type="InterPro" id="IPR029787">
    <property type="entry name" value="Nucleotide_cyclase"/>
</dbReference>
<dbReference type="Pfam" id="PF08448">
    <property type="entry name" value="PAS_4"/>
    <property type="match status" value="1"/>
</dbReference>
<dbReference type="PANTHER" id="PTHR45138">
    <property type="entry name" value="REGULATORY COMPONENTS OF SENSORY TRANSDUCTION SYSTEM"/>
    <property type="match status" value="1"/>
</dbReference>
<dbReference type="InterPro" id="IPR013656">
    <property type="entry name" value="PAS_4"/>
</dbReference>
<name>A0ABU8QAJ9_9SPHN</name>
<dbReference type="Pfam" id="PF00990">
    <property type="entry name" value="GGDEF"/>
    <property type="match status" value="1"/>
</dbReference>
<keyword evidence="11" id="KW-0808">Transferase</keyword>
<evidence type="ECO:0000256" key="1">
    <source>
        <dbReference type="ARBA" id="ARBA00004651"/>
    </source>
</evidence>
<proteinExistence type="predicted"/>
<keyword evidence="11" id="KW-0548">Nucleotidyltransferase</keyword>
<dbReference type="Proteomes" id="UP001380365">
    <property type="component" value="Unassembled WGS sequence"/>
</dbReference>
<dbReference type="InterPro" id="IPR050469">
    <property type="entry name" value="Diguanylate_Cyclase"/>
</dbReference>
<evidence type="ECO:0000256" key="8">
    <source>
        <dbReference type="SAM" id="Phobius"/>
    </source>
</evidence>
<comment type="subcellular location">
    <subcellularLocation>
        <location evidence="1">Cell membrane</location>
        <topology evidence="1">Multi-pass membrane protein</topology>
    </subcellularLocation>
</comment>
<dbReference type="RefSeq" id="WP_132883641.1">
    <property type="nucleotide sequence ID" value="NZ_JBBGZA010000003.1"/>
</dbReference>
<reference evidence="11 12" key="1">
    <citation type="submission" date="2023-12" db="EMBL/GenBank/DDBJ databases">
        <title>Gut-associated functions are favored during microbiome assembly across C. elegans life.</title>
        <authorList>
            <person name="Zimmermann J."/>
        </authorList>
    </citation>
    <scope>NUCLEOTIDE SEQUENCE [LARGE SCALE GENOMIC DNA]</scope>
    <source>
        <strain evidence="11 12">JUb134</strain>
    </source>
</reference>